<dbReference type="SUPFAM" id="SSF160104">
    <property type="entry name" value="Acetoacetate decarboxylase-like"/>
    <property type="match status" value="1"/>
</dbReference>
<evidence type="ECO:0000256" key="1">
    <source>
        <dbReference type="SAM" id="SignalP"/>
    </source>
</evidence>
<dbReference type="AlphaFoldDB" id="A0A7S3Q512"/>
<dbReference type="InterPro" id="IPR023375">
    <property type="entry name" value="ADC_dom_sf"/>
</dbReference>
<gene>
    <name evidence="2" type="ORF">CDEB00056_LOCUS10852</name>
</gene>
<feature type="chain" id="PRO_5030689057" evidence="1">
    <location>
        <begin position="24"/>
        <end position="307"/>
    </location>
</feature>
<organism evidence="2">
    <name type="scientific">Chaetoceros debilis</name>
    <dbReference type="NCBI Taxonomy" id="122233"/>
    <lineage>
        <taxon>Eukaryota</taxon>
        <taxon>Sar</taxon>
        <taxon>Stramenopiles</taxon>
        <taxon>Ochrophyta</taxon>
        <taxon>Bacillariophyta</taxon>
        <taxon>Coscinodiscophyceae</taxon>
        <taxon>Chaetocerotophycidae</taxon>
        <taxon>Chaetocerotales</taxon>
        <taxon>Chaetocerotaceae</taxon>
        <taxon>Chaetoceros</taxon>
    </lineage>
</organism>
<feature type="signal peptide" evidence="1">
    <location>
        <begin position="1"/>
        <end position="23"/>
    </location>
</feature>
<dbReference type="EMBL" id="HBIO01014008">
    <property type="protein sequence ID" value="CAE0466000.1"/>
    <property type="molecule type" value="Transcribed_RNA"/>
</dbReference>
<dbReference type="Gene3D" id="2.40.400.10">
    <property type="entry name" value="Acetoacetate decarboxylase-like"/>
    <property type="match status" value="1"/>
</dbReference>
<dbReference type="PANTHER" id="PTHR35467">
    <property type="match status" value="1"/>
</dbReference>
<sequence length="307" mass="33828">MMAFITRVTNIALGLLLFVPARGFVVSPALSSNSRISSKPLKQSFFDFFTKTEAIEEVGISKSTDPDYPQNFTGRLCFLPSLVKVPESGPGSSVNLISLFGYSLGGTVALEYDTSPVGPYREYVTMASLVAKNGIGQWGSRLYVSTQKAEDVCKEIWGVPAELANIDFVEGRNTRNGSLMVTSLPNPDAPTRDVQNIQVEGWQETRIQSELDDPKRGPCIPAYWTPTIKALWAPLVFNINSHSDETLALHKLRISASAVRLRWTGFQRDVEKDDFSDPKYNLGIPIPIGLAVDNVLIEIGTRRENGL</sequence>
<keyword evidence="1" id="KW-0732">Signal</keyword>
<proteinExistence type="predicted"/>
<dbReference type="InterPro" id="IPR039343">
    <property type="entry name" value="NDX1-like"/>
</dbReference>
<dbReference type="PANTHER" id="PTHR35467:SF2">
    <property type="entry name" value="PROTEIN NEOXANTHIN-DEFICIENT 1"/>
    <property type="match status" value="1"/>
</dbReference>
<evidence type="ECO:0000313" key="2">
    <source>
        <dbReference type="EMBL" id="CAE0466000.1"/>
    </source>
</evidence>
<reference evidence="2" key="1">
    <citation type="submission" date="2021-01" db="EMBL/GenBank/DDBJ databases">
        <authorList>
            <person name="Corre E."/>
            <person name="Pelletier E."/>
            <person name="Niang G."/>
            <person name="Scheremetjew M."/>
            <person name="Finn R."/>
            <person name="Kale V."/>
            <person name="Holt S."/>
            <person name="Cochrane G."/>
            <person name="Meng A."/>
            <person name="Brown T."/>
            <person name="Cohen L."/>
        </authorList>
    </citation>
    <scope>NUCLEOTIDE SEQUENCE</scope>
    <source>
        <strain evidence="2">MM31A-1</strain>
    </source>
</reference>
<name>A0A7S3Q512_9STRA</name>
<accession>A0A7S3Q512</accession>
<protein>
    <submittedName>
        <fullName evidence="2">Uncharacterized protein</fullName>
    </submittedName>
</protein>